<name>A0A3D8L3T0_9BACT</name>
<keyword evidence="3" id="KW-1185">Reference proteome</keyword>
<accession>A0A3D8L3T0</accession>
<proteinExistence type="predicted"/>
<evidence type="ECO:0000313" key="3">
    <source>
        <dbReference type="Proteomes" id="UP000256708"/>
    </source>
</evidence>
<dbReference type="InterPro" id="IPR025396">
    <property type="entry name" value="DUF4302"/>
</dbReference>
<dbReference type="EMBL" id="QRGR01000035">
    <property type="protein sequence ID" value="RDV11996.1"/>
    <property type="molecule type" value="Genomic_DNA"/>
</dbReference>
<organism evidence="2 3">
    <name type="scientific">Pontibacter diazotrophicus</name>
    <dbReference type="NCBI Taxonomy" id="1400979"/>
    <lineage>
        <taxon>Bacteria</taxon>
        <taxon>Pseudomonadati</taxon>
        <taxon>Bacteroidota</taxon>
        <taxon>Cytophagia</taxon>
        <taxon>Cytophagales</taxon>
        <taxon>Hymenobacteraceae</taxon>
        <taxon>Pontibacter</taxon>
    </lineage>
</organism>
<evidence type="ECO:0000256" key="1">
    <source>
        <dbReference type="SAM" id="SignalP"/>
    </source>
</evidence>
<keyword evidence="1" id="KW-0732">Signal</keyword>
<comment type="caution">
    <text evidence="2">The sequence shown here is derived from an EMBL/GenBank/DDBJ whole genome shotgun (WGS) entry which is preliminary data.</text>
</comment>
<evidence type="ECO:0000313" key="2">
    <source>
        <dbReference type="EMBL" id="RDV11996.1"/>
    </source>
</evidence>
<gene>
    <name evidence="2" type="ORF">DXT99_22970</name>
</gene>
<dbReference type="AlphaFoldDB" id="A0A3D8L3T0"/>
<dbReference type="Proteomes" id="UP000256708">
    <property type="component" value="Unassembled WGS sequence"/>
</dbReference>
<dbReference type="Pfam" id="PF14135">
    <property type="entry name" value="DUF4302"/>
    <property type="match status" value="1"/>
</dbReference>
<protein>
    <submittedName>
        <fullName evidence="2">DUF4302 domain-containing protein</fullName>
    </submittedName>
</protein>
<reference evidence="3" key="1">
    <citation type="submission" date="2018-08" db="EMBL/GenBank/DDBJ databases">
        <authorList>
            <person name="Liu Z.-W."/>
            <person name="Du Z.-J."/>
        </authorList>
    </citation>
    <scope>NUCLEOTIDE SEQUENCE [LARGE SCALE GENOMIC DNA]</scope>
    <source>
        <strain evidence="3">H4X</strain>
    </source>
</reference>
<sequence length="439" mass="48756">MPCNFAPRLRTLKISMRKIWLLGLLIVSMLSACDKDNNEVAPGERPDERLNQVLGEYKSQLVNAEHGWKATLFPEGGSGYSFLFDFAENDRVVTRSDINAGAATALESTYRLKAAQRPSLLFDTYTYLHILADPDATKSGGEWGQGRISDYEFSFDTVSPDSMVLTGNYNDSRLVLVRATADEAENYISRVNEQAQTFENINNFTLYFKQLEVGSQTFDITVDTDLRNITFTYNDGSGVRTFTTSYYFTPEGLTLLQPFVSGNLTITTLQDLQYNAFRNRITLTVNGTAASIEDTAAPATVDPQTARAFYNNPPNGAFWRTIDGFTVEGVVDAFNVGSITNLDIITLYIQASPPYDGLIFWTTDGEFFGPALRSRITNDGRIVFTYGGDFGTTPEQAAPMVNATREQLTIPEGYYVIRTGPSTYDLVSAKDGKAWISFQ</sequence>
<dbReference type="OrthoDB" id="707849at2"/>
<feature type="signal peptide" evidence="1">
    <location>
        <begin position="1"/>
        <end position="32"/>
    </location>
</feature>
<feature type="chain" id="PRO_5017630640" evidence="1">
    <location>
        <begin position="33"/>
        <end position="439"/>
    </location>
</feature>